<proteinExistence type="predicted"/>
<evidence type="ECO:0000259" key="13">
    <source>
        <dbReference type="Pfam" id="PF22614"/>
    </source>
</evidence>
<keyword evidence="3" id="KW-0633">Potassium transport</keyword>
<sequence>MNSTSQLSDTPLIDATVILFIPFISIPALIISFRLFKYFYRLYKARLYGIGNAKELLQNPLTQLGLGREEIAIRKENRKILKTQLKLELKNKIQKQESDSLLGRQVIAAEQYFEILKTQSMKTWYDLLSPTAVRTYLETSKYARWWMFLQLTVTILSIGNYITLTYMTNSNDTNGQSIIKTMDMIYPIVFCLDYALGFYISDDKLKFYYSPLALISLLSIVTPYVNLFAETPTKYVWLLGFIRIFRAIRLLKIYELLSYTQTETSKQLTLFALNFFCFIFFSTSIINATEALNFAIESASMKYWHDALYYIIEEFSGTSCDLVPTNTISRSVMMVLILVAMTYIPWHVFKIIDLFNSKNKFQRNPFKPKRRKSHTFFTFDSESSIVLLFDQPPELNVRHLLANPLYQSRIKYIQGNPLNFLDLQRSVIQRATALFLVGKVHEQNTGLFGSPETKLLQMAMFIKRNYPGLQIFSLVDFIKSKSICKDYGVEIVVCVNQIKAELAALNAVYPGVQCLLTNLFQPITKIGFVSSAEKWIKEYQCGAANQVHVIKVPLGLVGMEYIELVKEFYRSRNIMVIGKMENLKYNSRVGQSTILKEDDSIYCITDESEEALIQVGLEYEDPFVPNKHVYHVIDEIEKTANISSEKNAKLDVKNDPFNMSTFNSIPDTLENHIVLAGNLNVEIITIFVHKLRLVSPFIPVVIVYNHQTKTNKKWDGILGNRNVFVISGHLSVEMTMDRVSLNSCKKLVLYSESSDPETIYLIKVLYNLYPNIEMNIELYDGSALKYFESNNWENDIEHIKTKTLVNTCSLNLSERKSYYQSTRNRVKSKSVTANLLAFFFTRQSLGKNDSKLDQQADVTDIYLNRMNNLNSYDEISKCSLYQLESTFASGKVFTSTFPAAFLAHAYFKPYITQVFQGLMAELHLLDIDHVCVGKPFIDLFEKLLSKGYLALGLYRFNNNSSYVYTNCRKGDIVSSKDRVYVLRVDK</sequence>
<evidence type="ECO:0000313" key="14">
    <source>
        <dbReference type="EMBL" id="KAJ3255510.1"/>
    </source>
</evidence>
<evidence type="ECO:0000256" key="7">
    <source>
        <dbReference type="ARBA" id="ARBA00022989"/>
    </source>
</evidence>
<feature type="domain" description="Calcium-activated potassium channel BK alpha subunit" evidence="12">
    <location>
        <begin position="492"/>
        <end position="578"/>
    </location>
</feature>
<feature type="transmembrane region" description="Helical" evidence="11">
    <location>
        <begin position="332"/>
        <end position="352"/>
    </location>
</feature>
<comment type="caution">
    <text evidence="14">The sequence shown here is derived from an EMBL/GenBank/DDBJ whole genome shotgun (WGS) entry which is preliminary data.</text>
</comment>
<evidence type="ECO:0000256" key="2">
    <source>
        <dbReference type="ARBA" id="ARBA00022448"/>
    </source>
</evidence>
<evidence type="ECO:0000256" key="3">
    <source>
        <dbReference type="ARBA" id="ARBA00022538"/>
    </source>
</evidence>
<accession>A0AAD5UEE3</accession>
<dbReference type="Gene3D" id="1.10.287.70">
    <property type="match status" value="1"/>
</dbReference>
<keyword evidence="4 11" id="KW-0812">Transmembrane</keyword>
<evidence type="ECO:0000259" key="12">
    <source>
        <dbReference type="Pfam" id="PF03493"/>
    </source>
</evidence>
<dbReference type="Gene3D" id="3.40.50.720">
    <property type="entry name" value="NAD(P)-binding Rossmann-like Domain"/>
    <property type="match status" value="1"/>
</dbReference>
<dbReference type="InterPro" id="IPR047871">
    <property type="entry name" value="K_chnl_Slo-like"/>
</dbReference>
<dbReference type="GO" id="GO:0005267">
    <property type="term" value="F:potassium channel activity"/>
    <property type="evidence" value="ECO:0007669"/>
    <property type="project" value="UniProtKB-KW"/>
</dbReference>
<evidence type="ECO:0000256" key="9">
    <source>
        <dbReference type="ARBA" id="ARBA00023136"/>
    </source>
</evidence>
<dbReference type="Pfam" id="PF22614">
    <property type="entry name" value="Slo-like_RCK"/>
    <property type="match status" value="2"/>
</dbReference>
<feature type="transmembrane region" description="Helical" evidence="11">
    <location>
        <begin position="184"/>
        <end position="200"/>
    </location>
</feature>
<dbReference type="InterPro" id="IPR003929">
    <property type="entry name" value="K_chnl_BK_asu"/>
</dbReference>
<keyword evidence="6" id="KW-0630">Potassium</keyword>
<dbReference type="SUPFAM" id="SSF81324">
    <property type="entry name" value="Voltage-gated potassium channels"/>
    <property type="match status" value="1"/>
</dbReference>
<feature type="transmembrane region" description="Helical" evidence="11">
    <location>
        <begin position="207"/>
        <end position="229"/>
    </location>
</feature>
<keyword evidence="15" id="KW-1185">Reference proteome</keyword>
<dbReference type="GO" id="GO:0016020">
    <property type="term" value="C:membrane"/>
    <property type="evidence" value="ECO:0007669"/>
    <property type="project" value="UniProtKB-SubCell"/>
</dbReference>
<dbReference type="InterPro" id="IPR003148">
    <property type="entry name" value="RCK_N"/>
</dbReference>
<evidence type="ECO:0000256" key="5">
    <source>
        <dbReference type="ARBA" id="ARBA00022826"/>
    </source>
</evidence>
<feature type="transmembrane region" description="Helical" evidence="11">
    <location>
        <begin position="145"/>
        <end position="164"/>
    </location>
</feature>
<dbReference type="AlphaFoldDB" id="A0AAD5UEE3"/>
<dbReference type="Pfam" id="PF03493">
    <property type="entry name" value="BK_channel_a"/>
    <property type="match status" value="1"/>
</dbReference>
<keyword evidence="7 11" id="KW-1133">Transmembrane helix</keyword>
<protein>
    <submittedName>
        <fullName evidence="14">Uncharacterized protein</fullName>
    </submittedName>
</protein>
<dbReference type="EMBL" id="JADGKB010000065">
    <property type="protein sequence ID" value="KAJ3255510.1"/>
    <property type="molecule type" value="Genomic_DNA"/>
</dbReference>
<evidence type="ECO:0000256" key="1">
    <source>
        <dbReference type="ARBA" id="ARBA00004141"/>
    </source>
</evidence>
<dbReference type="PANTHER" id="PTHR10027:SF10">
    <property type="entry name" value="SLOWPOKE 2, ISOFORM D"/>
    <property type="match status" value="1"/>
</dbReference>
<keyword evidence="8" id="KW-0406">Ion transport</keyword>
<keyword evidence="10" id="KW-0407">Ion channel</keyword>
<evidence type="ECO:0000313" key="15">
    <source>
        <dbReference type="Proteomes" id="UP001210925"/>
    </source>
</evidence>
<name>A0AAD5UEE3_9FUNG</name>
<feature type="transmembrane region" description="Helical" evidence="11">
    <location>
        <begin position="12"/>
        <end position="36"/>
    </location>
</feature>
<evidence type="ECO:0000256" key="4">
    <source>
        <dbReference type="ARBA" id="ARBA00022692"/>
    </source>
</evidence>
<evidence type="ECO:0000256" key="8">
    <source>
        <dbReference type="ARBA" id="ARBA00023065"/>
    </source>
</evidence>
<evidence type="ECO:0000256" key="6">
    <source>
        <dbReference type="ARBA" id="ARBA00022958"/>
    </source>
</evidence>
<reference evidence="14" key="1">
    <citation type="submission" date="2020-05" db="EMBL/GenBank/DDBJ databases">
        <title>Phylogenomic resolution of chytrid fungi.</title>
        <authorList>
            <person name="Stajich J.E."/>
            <person name="Amses K."/>
            <person name="Simmons R."/>
            <person name="Seto K."/>
            <person name="Myers J."/>
            <person name="Bonds A."/>
            <person name="Quandt C.A."/>
            <person name="Barry K."/>
            <person name="Liu P."/>
            <person name="Grigoriev I."/>
            <person name="Longcore J.E."/>
            <person name="James T.Y."/>
        </authorList>
    </citation>
    <scope>NUCLEOTIDE SEQUENCE</scope>
    <source>
        <strain evidence="14">PLAUS21</strain>
    </source>
</reference>
<evidence type="ECO:0000256" key="11">
    <source>
        <dbReference type="SAM" id="Phobius"/>
    </source>
</evidence>
<dbReference type="PANTHER" id="PTHR10027">
    <property type="entry name" value="CALCIUM-ACTIVATED POTASSIUM CHANNEL ALPHA CHAIN"/>
    <property type="match status" value="1"/>
</dbReference>
<organism evidence="14 15">
    <name type="scientific">Boothiomyces macroporosus</name>
    <dbReference type="NCBI Taxonomy" id="261099"/>
    <lineage>
        <taxon>Eukaryota</taxon>
        <taxon>Fungi</taxon>
        <taxon>Fungi incertae sedis</taxon>
        <taxon>Chytridiomycota</taxon>
        <taxon>Chytridiomycota incertae sedis</taxon>
        <taxon>Chytridiomycetes</taxon>
        <taxon>Rhizophydiales</taxon>
        <taxon>Terramycetaceae</taxon>
        <taxon>Boothiomyces</taxon>
    </lineage>
</organism>
<dbReference type="Proteomes" id="UP001210925">
    <property type="component" value="Unassembled WGS sequence"/>
</dbReference>
<gene>
    <name evidence="14" type="ORF">HK103_006235</name>
</gene>
<keyword evidence="5" id="KW-0631">Potassium channel</keyword>
<feature type="transmembrane region" description="Helical" evidence="11">
    <location>
        <begin position="268"/>
        <end position="286"/>
    </location>
</feature>
<evidence type="ECO:0000256" key="10">
    <source>
        <dbReference type="ARBA" id="ARBA00023303"/>
    </source>
</evidence>
<keyword evidence="2" id="KW-0813">Transport</keyword>
<feature type="domain" description="RCK N-terminal" evidence="13">
    <location>
        <begin position="380"/>
        <end position="442"/>
    </location>
</feature>
<comment type="subcellular location">
    <subcellularLocation>
        <location evidence="1">Membrane</location>
        <topology evidence="1">Multi-pass membrane protein</topology>
    </subcellularLocation>
</comment>
<feature type="domain" description="RCK N-terminal" evidence="13">
    <location>
        <begin position="669"/>
        <end position="755"/>
    </location>
</feature>
<keyword evidence="9 11" id="KW-0472">Membrane</keyword>